<evidence type="ECO:0000256" key="2">
    <source>
        <dbReference type="ARBA" id="ARBA00022618"/>
    </source>
</evidence>
<protein>
    <recommendedName>
        <fullName evidence="10">Cyclin N-terminal domain-containing protein</fullName>
    </recommendedName>
</protein>
<dbReference type="Pfam" id="PF02984">
    <property type="entry name" value="Cyclin_C"/>
    <property type="match status" value="1"/>
</dbReference>
<keyword evidence="9" id="KW-1185">Reference proteome</keyword>
<evidence type="ECO:0000256" key="4">
    <source>
        <dbReference type="ARBA" id="ARBA00023306"/>
    </source>
</evidence>
<evidence type="ECO:0000313" key="8">
    <source>
        <dbReference type="EMBL" id="KAL3514249.1"/>
    </source>
</evidence>
<dbReference type="PANTHER" id="PTHR10177">
    <property type="entry name" value="CYCLINS"/>
    <property type="match status" value="1"/>
</dbReference>
<dbReference type="SMART" id="SM00385">
    <property type="entry name" value="CYCLIN"/>
    <property type="match status" value="1"/>
</dbReference>
<dbReference type="GO" id="GO:0051301">
    <property type="term" value="P:cell division"/>
    <property type="evidence" value="ECO:0007669"/>
    <property type="project" value="UniProtKB-KW"/>
</dbReference>
<evidence type="ECO:0008006" key="10">
    <source>
        <dbReference type="Google" id="ProtNLM"/>
    </source>
</evidence>
<keyword evidence="2" id="KW-0132">Cell division</keyword>
<proteinExistence type="inferred from homology"/>
<evidence type="ECO:0000313" key="9">
    <source>
        <dbReference type="Proteomes" id="UP001630127"/>
    </source>
</evidence>
<dbReference type="Proteomes" id="UP001630127">
    <property type="component" value="Unassembled WGS sequence"/>
</dbReference>
<accession>A0ABD2Z590</accession>
<feature type="domain" description="Cyclin-like" evidence="6">
    <location>
        <begin position="110"/>
        <end position="198"/>
    </location>
</feature>
<organism evidence="8 9">
    <name type="scientific">Cinchona calisaya</name>
    <dbReference type="NCBI Taxonomy" id="153742"/>
    <lineage>
        <taxon>Eukaryota</taxon>
        <taxon>Viridiplantae</taxon>
        <taxon>Streptophyta</taxon>
        <taxon>Embryophyta</taxon>
        <taxon>Tracheophyta</taxon>
        <taxon>Spermatophyta</taxon>
        <taxon>Magnoliopsida</taxon>
        <taxon>eudicotyledons</taxon>
        <taxon>Gunneridae</taxon>
        <taxon>Pentapetalae</taxon>
        <taxon>asterids</taxon>
        <taxon>lamiids</taxon>
        <taxon>Gentianales</taxon>
        <taxon>Rubiaceae</taxon>
        <taxon>Cinchonoideae</taxon>
        <taxon>Cinchoneae</taxon>
        <taxon>Cinchona</taxon>
    </lineage>
</organism>
<dbReference type="InterPro" id="IPR006671">
    <property type="entry name" value="Cyclin_N"/>
</dbReference>
<evidence type="ECO:0000259" key="6">
    <source>
        <dbReference type="SMART" id="SM00385"/>
    </source>
</evidence>
<dbReference type="PROSITE" id="PS00292">
    <property type="entry name" value="CYCLINS"/>
    <property type="match status" value="1"/>
</dbReference>
<dbReference type="CDD" id="cd20544">
    <property type="entry name" value="CYCLIN_AtCycD-like_rpt2"/>
    <property type="match status" value="1"/>
</dbReference>
<evidence type="ECO:0000256" key="5">
    <source>
        <dbReference type="RuleBase" id="RU000383"/>
    </source>
</evidence>
<sequence length="357" mass="39332">MAPSFDCAMSSLLCAEDNSSVFGDDGDEVFEYGVVMEDFDDRWHQGKYQMDNQNMGFYGREEILIGLPLPSEEVLALMIKKECEHLPASDYLKRLKNGDLDLAARQGAIDWIKKVHAHFNFGPLCLYLALNYMDRFLSACELPRAKTWIMHLVAVTCLALAAKMEETVVPLSLNIQVGEYPELFDAKTVQRMEIIVLEALNWRMQAVTPFSFIDYFLKKISGDESNSSPLIARATQLILGTFKGIEFLEYRPSEIAAAVAISVSGEAQAVDAETAISALIQHVQKDKVIKCVELIKGLSSLRDFSSASAPSVPQSPIGVLDAACFSCKTDDAAAVGSCTSSSHSSPIAKRRRLLVDL</sequence>
<dbReference type="EMBL" id="JBJUIK010000011">
    <property type="protein sequence ID" value="KAL3514249.1"/>
    <property type="molecule type" value="Genomic_DNA"/>
</dbReference>
<dbReference type="InterPro" id="IPR004367">
    <property type="entry name" value="Cyclin_C-dom"/>
</dbReference>
<gene>
    <name evidence="8" type="ORF">ACH5RR_026966</name>
</gene>
<dbReference type="InterPro" id="IPR013763">
    <property type="entry name" value="Cyclin-like_dom"/>
</dbReference>
<dbReference type="InterPro" id="IPR036915">
    <property type="entry name" value="Cyclin-like_sf"/>
</dbReference>
<evidence type="ECO:0000259" key="7">
    <source>
        <dbReference type="SMART" id="SM01332"/>
    </source>
</evidence>
<dbReference type="InterPro" id="IPR048258">
    <property type="entry name" value="Cyclins_cyclin-box"/>
</dbReference>
<comment type="caution">
    <text evidence="8">The sequence shown here is derived from an EMBL/GenBank/DDBJ whole genome shotgun (WGS) entry which is preliminary data.</text>
</comment>
<dbReference type="Pfam" id="PF00134">
    <property type="entry name" value="Cyclin_N"/>
    <property type="match status" value="1"/>
</dbReference>
<comment type="similarity">
    <text evidence="1">Belongs to the cyclin family. Cyclin D subfamily.</text>
</comment>
<dbReference type="SMART" id="SM01332">
    <property type="entry name" value="Cyclin_C"/>
    <property type="match status" value="1"/>
</dbReference>
<dbReference type="Gene3D" id="1.10.472.10">
    <property type="entry name" value="Cyclin-like"/>
    <property type="match status" value="2"/>
</dbReference>
<dbReference type="FunFam" id="1.10.472.10:FF:000060">
    <property type="entry name" value="D6-type cyclin"/>
    <property type="match status" value="1"/>
</dbReference>
<dbReference type="CDD" id="cd20543">
    <property type="entry name" value="CYCLIN_AtCycD-like_rpt1"/>
    <property type="match status" value="1"/>
</dbReference>
<evidence type="ECO:0000256" key="1">
    <source>
        <dbReference type="ARBA" id="ARBA00009065"/>
    </source>
</evidence>
<keyword evidence="3 5" id="KW-0195">Cyclin</keyword>
<evidence type="ECO:0000256" key="3">
    <source>
        <dbReference type="ARBA" id="ARBA00023127"/>
    </source>
</evidence>
<reference evidence="8 9" key="1">
    <citation type="submission" date="2024-11" db="EMBL/GenBank/DDBJ databases">
        <title>A near-complete genome assembly of Cinchona calisaya.</title>
        <authorList>
            <person name="Lian D.C."/>
            <person name="Zhao X.W."/>
            <person name="Wei L."/>
        </authorList>
    </citation>
    <scope>NUCLEOTIDE SEQUENCE [LARGE SCALE GENOMIC DNA]</scope>
    <source>
        <tissue evidence="8">Nenye</tissue>
    </source>
</reference>
<feature type="domain" description="Cyclin C-terminal" evidence="7">
    <location>
        <begin position="207"/>
        <end position="328"/>
    </location>
</feature>
<dbReference type="AlphaFoldDB" id="A0ABD2Z590"/>
<dbReference type="FunFam" id="1.10.472.10:FF:000040">
    <property type="entry name" value="D6-type cyclin"/>
    <property type="match status" value="1"/>
</dbReference>
<dbReference type="SUPFAM" id="SSF47954">
    <property type="entry name" value="Cyclin-like"/>
    <property type="match status" value="2"/>
</dbReference>
<dbReference type="InterPro" id="IPR039361">
    <property type="entry name" value="Cyclin"/>
</dbReference>
<name>A0ABD2Z590_9GENT</name>
<keyword evidence="4" id="KW-0131">Cell cycle</keyword>